<gene>
    <name evidence="1" type="ORF">Baya_9157</name>
</gene>
<evidence type="ECO:0000313" key="2">
    <source>
        <dbReference type="Proteomes" id="UP000319801"/>
    </source>
</evidence>
<evidence type="ECO:0000313" key="1">
    <source>
        <dbReference type="EMBL" id="TSN39302.1"/>
    </source>
</evidence>
<accession>A0A556U6W1</accession>
<dbReference type="Proteomes" id="UP000319801">
    <property type="component" value="Unassembled WGS sequence"/>
</dbReference>
<reference evidence="1 2" key="1">
    <citation type="journal article" date="2019" name="Genome Biol. Evol.">
        <title>Whole-Genome Sequencing of the Giant Devil Catfish, Bagarius yarrelli.</title>
        <authorList>
            <person name="Jiang W."/>
            <person name="Lv Y."/>
            <person name="Cheng L."/>
            <person name="Yang K."/>
            <person name="Chao B."/>
            <person name="Wang X."/>
            <person name="Li Y."/>
            <person name="Pan X."/>
            <person name="You X."/>
            <person name="Zhang Y."/>
            <person name="Yang J."/>
            <person name="Li J."/>
            <person name="Zhang X."/>
            <person name="Liu S."/>
            <person name="Sun C."/>
            <person name="Yang J."/>
            <person name="Shi Q."/>
        </authorList>
    </citation>
    <scope>NUCLEOTIDE SEQUENCE [LARGE SCALE GENOMIC DNA]</scope>
    <source>
        <strain evidence="1">JWS20170419001</strain>
        <tissue evidence="1">Muscle</tissue>
    </source>
</reference>
<dbReference type="AlphaFoldDB" id="A0A556U6W1"/>
<comment type="caution">
    <text evidence="1">The sequence shown here is derived from an EMBL/GenBank/DDBJ whole genome shotgun (WGS) entry which is preliminary data.</text>
</comment>
<keyword evidence="2" id="KW-1185">Reference proteome</keyword>
<name>A0A556U6W1_BAGYA</name>
<dbReference type="EMBL" id="VCAZ01000056">
    <property type="protein sequence ID" value="TSN39302.1"/>
    <property type="molecule type" value="Genomic_DNA"/>
</dbReference>
<proteinExistence type="predicted"/>
<organism evidence="1 2">
    <name type="scientific">Bagarius yarrelli</name>
    <name type="common">Goonch</name>
    <name type="synonym">Bagrus yarrelli</name>
    <dbReference type="NCBI Taxonomy" id="175774"/>
    <lineage>
        <taxon>Eukaryota</taxon>
        <taxon>Metazoa</taxon>
        <taxon>Chordata</taxon>
        <taxon>Craniata</taxon>
        <taxon>Vertebrata</taxon>
        <taxon>Euteleostomi</taxon>
        <taxon>Actinopterygii</taxon>
        <taxon>Neopterygii</taxon>
        <taxon>Teleostei</taxon>
        <taxon>Ostariophysi</taxon>
        <taxon>Siluriformes</taxon>
        <taxon>Sisoridae</taxon>
        <taxon>Sisorinae</taxon>
        <taxon>Bagarius</taxon>
    </lineage>
</organism>
<sequence length="95" mass="11058">MITRSLQGISKDKLEEHTTCVPQRNYFCLCTHPFHRPLSREFKCCRFCGMTPEIGQKMTVSVKHKFKPETIVVSNLALVELDLPLLQYYQMNLPV</sequence>
<protein>
    <submittedName>
        <fullName evidence="1">Uncharacterized protein</fullName>
    </submittedName>
</protein>